<dbReference type="PANTHER" id="PTHR36330:SF2">
    <property type="entry name" value="LIPASE_LIPOOXYGENASE, PLAT_LH2 FAMILY PROTEIN"/>
    <property type="match status" value="1"/>
</dbReference>
<dbReference type="Pfam" id="PF24938">
    <property type="entry name" value="DUF7755"/>
    <property type="match status" value="1"/>
</dbReference>
<evidence type="ECO:0000259" key="5">
    <source>
        <dbReference type="Pfam" id="PF00931"/>
    </source>
</evidence>
<dbReference type="EMBL" id="JAGKQM010000013">
    <property type="protein sequence ID" value="KAH0895205.1"/>
    <property type="molecule type" value="Genomic_DNA"/>
</dbReference>
<dbReference type="SUPFAM" id="SSF52540">
    <property type="entry name" value="P-loop containing nucleoside triphosphate hydrolases"/>
    <property type="match status" value="1"/>
</dbReference>
<feature type="transmembrane region" description="Helical" evidence="4">
    <location>
        <begin position="1216"/>
        <end position="1235"/>
    </location>
</feature>
<dbReference type="SUPFAM" id="SSF49723">
    <property type="entry name" value="Lipase/lipooxygenase domain (PLAT/LH2 domain)"/>
    <property type="match status" value="1"/>
</dbReference>
<dbReference type="InterPro" id="IPR055414">
    <property type="entry name" value="LRR_R13L4/SHOC2-like"/>
</dbReference>
<feature type="domain" description="DUF7755" evidence="8">
    <location>
        <begin position="1041"/>
        <end position="1178"/>
    </location>
</feature>
<evidence type="ECO:0000256" key="1">
    <source>
        <dbReference type="ARBA" id="ARBA00022737"/>
    </source>
</evidence>
<dbReference type="InterPro" id="IPR032675">
    <property type="entry name" value="LRR_dom_sf"/>
</dbReference>
<organism evidence="9 10">
    <name type="scientific">Brassica napus</name>
    <name type="common">Rape</name>
    <dbReference type="NCBI Taxonomy" id="3708"/>
    <lineage>
        <taxon>Eukaryota</taxon>
        <taxon>Viridiplantae</taxon>
        <taxon>Streptophyta</taxon>
        <taxon>Embryophyta</taxon>
        <taxon>Tracheophyta</taxon>
        <taxon>Spermatophyta</taxon>
        <taxon>Magnoliopsida</taxon>
        <taxon>eudicotyledons</taxon>
        <taxon>Gunneridae</taxon>
        <taxon>Pentapetalae</taxon>
        <taxon>rosids</taxon>
        <taxon>malvids</taxon>
        <taxon>Brassicales</taxon>
        <taxon>Brassicaceae</taxon>
        <taxon>Brassiceae</taxon>
        <taxon>Brassica</taxon>
    </lineage>
</organism>
<feature type="transmembrane region" description="Helical" evidence="4">
    <location>
        <begin position="1315"/>
        <end position="1334"/>
    </location>
</feature>
<dbReference type="Pfam" id="PF00931">
    <property type="entry name" value="NB-ARC"/>
    <property type="match status" value="1"/>
</dbReference>
<feature type="coiled-coil region" evidence="3">
    <location>
        <begin position="29"/>
        <end position="63"/>
    </location>
</feature>
<evidence type="ECO:0000256" key="2">
    <source>
        <dbReference type="ARBA" id="ARBA00022821"/>
    </source>
</evidence>
<protein>
    <recommendedName>
        <fullName evidence="11">NB-ARC domain-containing protein</fullName>
    </recommendedName>
</protein>
<feature type="domain" description="Disease resistance protein At4g27190-like leucine-rich repeats" evidence="6">
    <location>
        <begin position="673"/>
        <end position="773"/>
    </location>
</feature>
<dbReference type="Pfam" id="PF23247">
    <property type="entry name" value="LRR_RPS2"/>
    <property type="match status" value="1"/>
</dbReference>
<gene>
    <name evidence="9" type="ORF">HID58_057634</name>
</gene>
<evidence type="ECO:0000313" key="10">
    <source>
        <dbReference type="Proteomes" id="UP000824890"/>
    </source>
</evidence>
<dbReference type="InterPro" id="IPR056657">
    <property type="entry name" value="DUF7755"/>
</dbReference>
<keyword evidence="2" id="KW-0611">Plant defense</keyword>
<reference evidence="9 10" key="1">
    <citation type="submission" date="2021-05" db="EMBL/GenBank/DDBJ databases">
        <title>Genome Assembly of Synthetic Allotetraploid Brassica napus Reveals Homoeologous Exchanges between Subgenomes.</title>
        <authorList>
            <person name="Davis J.T."/>
        </authorList>
    </citation>
    <scope>NUCLEOTIDE SEQUENCE [LARGE SCALE GENOMIC DNA]</scope>
    <source>
        <strain evidence="10">cv. Da-Ae</strain>
        <tissue evidence="9">Seedling</tissue>
    </source>
</reference>
<dbReference type="SUPFAM" id="SSF52058">
    <property type="entry name" value="L domain-like"/>
    <property type="match status" value="1"/>
</dbReference>
<keyword evidence="1" id="KW-0677">Repeat</keyword>
<feature type="transmembrane region" description="Helical" evidence="4">
    <location>
        <begin position="1241"/>
        <end position="1261"/>
    </location>
</feature>
<feature type="transmembrane region" description="Helical" evidence="4">
    <location>
        <begin position="858"/>
        <end position="879"/>
    </location>
</feature>
<feature type="domain" description="Disease resistance R13L4/SHOC-2-like LRR" evidence="7">
    <location>
        <begin position="504"/>
        <end position="628"/>
    </location>
</feature>
<dbReference type="Gene3D" id="3.80.10.10">
    <property type="entry name" value="Ribonuclease Inhibitor"/>
    <property type="match status" value="1"/>
</dbReference>
<feature type="coiled-coil region" evidence="3">
    <location>
        <begin position="360"/>
        <end position="387"/>
    </location>
</feature>
<feature type="transmembrane region" description="Helical" evidence="4">
    <location>
        <begin position="924"/>
        <end position="942"/>
    </location>
</feature>
<feature type="transmembrane region" description="Helical" evidence="4">
    <location>
        <begin position="829"/>
        <end position="851"/>
    </location>
</feature>
<keyword evidence="3" id="KW-0175">Coiled coil</keyword>
<evidence type="ECO:0000259" key="6">
    <source>
        <dbReference type="Pfam" id="PF23247"/>
    </source>
</evidence>
<proteinExistence type="predicted"/>
<accession>A0ABQ8ARQ6</accession>
<evidence type="ECO:0008006" key="11">
    <source>
        <dbReference type="Google" id="ProtNLM"/>
    </source>
</evidence>
<dbReference type="Proteomes" id="UP000824890">
    <property type="component" value="Unassembled WGS sequence"/>
</dbReference>
<evidence type="ECO:0000313" key="9">
    <source>
        <dbReference type="EMBL" id="KAH0895205.1"/>
    </source>
</evidence>
<name>A0ABQ8ARQ6_BRANA</name>
<sequence>MGGCLSVSVSCEKVVDSFSQWLCVKASYIHNLEENLRELETAMEELKGRRDDLSTRVDNEEMKGLRRLSQVQVWLTKVEKLESDVNGLVNVRTTELERLCVCGVCSKSLKLSYRYGKRVFLTLGEVKKHKSEEVFEVVAGKAPASEVIERRIQPTIVGQEEVLEKAWNRLMSDDGVGIMGLHGMGGVGKTTLLTQINNKFIEKKNTFDVIWVEVSKDLQIQKIQNQVAKKLGLDGEDWSGKDEEEKACAIHNVLKRRKFVLLMDDLWEKVELTQIGVPYPDRGNGCKIVFTTRSKEVCGRMRVDAEMEVQCLLPQDALELFKKVVGETTLRSDPSIPELAAEVAKKCHRLPLALTVIGEAMSYRRTIQEWKNAIHELNSNAAKFSDMEDKILPLLKFSYDKILPLLKFSYGSLVRASLLMEVEPDRAMLMRMHDVVREMALWIASDFGKEEDAFIVHAGARLREMPNVENWKVVRRISLMDNCIGHLAGSPECLELTTFLMNDNVLKDISMEFFKSMPKLVVLDLSRNGSLLEMPDGISKLVSLQYLNLAATGISDLPMCLLQELEKLIHLGLPRLPTIAGISRLQNLIILALTFPSDLNTVEELETLKNLEVLYTGFKDDPLPLEKFLSSHRLTSCTRRVVITNMDLESSGLSLPMGTICNKSKMVRPLHNPRNICFSSLSLVFLGDCRCLKELTFLIFAPNLVELVIDYGIDVEDIINKEKAEESGIVPFLKLNRLVLISLPKLKNIYWSPLLLPSLEKVEIMDCPNLKKLPLSSHSGKQGEDGLIILCEEEDGLKVWNGRTKQPKPASYLHAEKVSEAAKLKVNDAIWVISLSLSLSVYCFGSFEVYLCVSANSFCICFNTVTFGVLWILSFPPLLSSLVEHLDFSTCCSYRDDQLNGRFKIPVLSQRDGSTAFAVTSREILVGTLVGSFSGLHFLCAVRRLSSSSSTARVAATVMATESISLNPLSFARLTINPSSQFLKRKNLSCRIRRTQFGAVCSKTSDYQDYQSYARPLRLLPAEEVKVSSANPSSTVRESRSLYKVKLQTSNVFGSGISDMNARVLLCLIDDKGDSVLQTIPATLSSNDESFKLQRGSVDEFTFQGPELGKIRAVWISLESGQWRVGGVSLWVVKRPVLGETNVEEAYFYYRYDFEVDDILLGESSDLSMVELRPSRITELTDSDQISSPSAPPNIGSTVVSNEESMEEYENLKLSLLLYDALLILLGSSLVSFSLGGNSAVAFFFGGTVGFLYLLLLQRSVDELQAPGSSSSSSSQILTGRVKIPVLSLALAIGSLVLAVRGYCPTAFAVTPRDILVGTLGFLVCKVAVVLAAFKPLKDGS</sequence>
<keyword evidence="10" id="KW-1185">Reference proteome</keyword>
<dbReference type="Pfam" id="PF23598">
    <property type="entry name" value="LRR_14"/>
    <property type="match status" value="1"/>
</dbReference>
<feature type="domain" description="NB-ARC" evidence="5">
    <location>
        <begin position="160"/>
        <end position="329"/>
    </location>
</feature>
<keyword evidence="4" id="KW-1133">Transmembrane helix</keyword>
<evidence type="ECO:0000256" key="3">
    <source>
        <dbReference type="SAM" id="Coils"/>
    </source>
</evidence>
<feature type="transmembrane region" description="Helical" evidence="4">
    <location>
        <begin position="1282"/>
        <end position="1303"/>
    </location>
</feature>
<dbReference type="PANTHER" id="PTHR36330">
    <property type="entry name" value="LIPASE/LIPOOXYGENASE, PLAT/LH2 FAMILY PROTEIN"/>
    <property type="match status" value="1"/>
</dbReference>
<dbReference type="InterPro" id="IPR027417">
    <property type="entry name" value="P-loop_NTPase"/>
</dbReference>
<keyword evidence="4" id="KW-0812">Transmembrane</keyword>
<comment type="caution">
    <text evidence="9">The sequence shown here is derived from an EMBL/GenBank/DDBJ whole genome shotgun (WGS) entry which is preliminary data.</text>
</comment>
<evidence type="ECO:0000256" key="4">
    <source>
        <dbReference type="SAM" id="Phobius"/>
    </source>
</evidence>
<dbReference type="Gene3D" id="1.10.8.430">
    <property type="entry name" value="Helical domain of apoptotic protease-activating factors"/>
    <property type="match status" value="1"/>
</dbReference>
<dbReference type="InterPro" id="IPR036392">
    <property type="entry name" value="PLAT/LH2_dom_sf"/>
</dbReference>
<dbReference type="InterPro" id="IPR002182">
    <property type="entry name" value="NB-ARC"/>
</dbReference>
<dbReference type="PRINTS" id="PR00364">
    <property type="entry name" value="DISEASERSIST"/>
</dbReference>
<dbReference type="InterPro" id="IPR057135">
    <property type="entry name" value="At4g27190-like_LRR"/>
</dbReference>
<keyword evidence="4" id="KW-0472">Membrane</keyword>
<dbReference type="Gene3D" id="2.40.180.10">
    <property type="entry name" value="Catalase core domain"/>
    <property type="match status" value="1"/>
</dbReference>
<evidence type="ECO:0000259" key="7">
    <source>
        <dbReference type="Pfam" id="PF23598"/>
    </source>
</evidence>
<evidence type="ECO:0000259" key="8">
    <source>
        <dbReference type="Pfam" id="PF24938"/>
    </source>
</evidence>
<dbReference type="Gene3D" id="3.40.50.300">
    <property type="entry name" value="P-loop containing nucleotide triphosphate hydrolases"/>
    <property type="match status" value="1"/>
</dbReference>
<dbReference type="InterPro" id="IPR042197">
    <property type="entry name" value="Apaf_helical"/>
</dbReference>